<dbReference type="NCBIfam" id="TIGR03025">
    <property type="entry name" value="EPS_sugtrans"/>
    <property type="match status" value="1"/>
</dbReference>
<dbReference type="NCBIfam" id="TIGR03023">
    <property type="entry name" value="WcaJ_sugtrans"/>
    <property type="match status" value="1"/>
</dbReference>
<organism evidence="10 11">
    <name type="scientific">Tistrella mobilis</name>
    <dbReference type="NCBI Taxonomy" id="171437"/>
    <lineage>
        <taxon>Bacteria</taxon>
        <taxon>Pseudomonadati</taxon>
        <taxon>Pseudomonadota</taxon>
        <taxon>Alphaproteobacteria</taxon>
        <taxon>Geminicoccales</taxon>
        <taxon>Geminicoccaceae</taxon>
        <taxon>Tistrella</taxon>
    </lineage>
</organism>
<protein>
    <recommendedName>
        <fullName evidence="9">Bacterial sugar transferase domain-containing protein</fullName>
    </recommendedName>
</protein>
<comment type="similarity">
    <text evidence="2">Belongs to the bacterial sugar transferase family.</text>
</comment>
<dbReference type="Pfam" id="PF02397">
    <property type="entry name" value="Bac_transf"/>
    <property type="match status" value="1"/>
</dbReference>
<dbReference type="InterPro" id="IPR017475">
    <property type="entry name" value="EPS_sugar_tfrase"/>
</dbReference>
<dbReference type="InterPro" id="IPR017473">
    <property type="entry name" value="Undecaprenyl-P_gluc_Ptfrase"/>
</dbReference>
<evidence type="ECO:0000256" key="3">
    <source>
        <dbReference type="ARBA" id="ARBA00022679"/>
    </source>
</evidence>
<proteinExistence type="inferred from homology"/>
<feature type="transmembrane region" description="Helical" evidence="8">
    <location>
        <begin position="287"/>
        <end position="311"/>
    </location>
</feature>
<feature type="transmembrane region" description="Helical" evidence="8">
    <location>
        <begin position="116"/>
        <end position="136"/>
    </location>
</feature>
<dbReference type="GO" id="GO:0016020">
    <property type="term" value="C:membrane"/>
    <property type="evidence" value="ECO:0007669"/>
    <property type="project" value="UniProtKB-SubCell"/>
</dbReference>
<dbReference type="InterPro" id="IPR036291">
    <property type="entry name" value="NAD(P)-bd_dom_sf"/>
</dbReference>
<feature type="transmembrane region" description="Helical" evidence="8">
    <location>
        <begin position="50"/>
        <end position="69"/>
    </location>
</feature>
<dbReference type="GeneID" id="97241820"/>
<dbReference type="AlphaFoldDB" id="A0A161Q2N7"/>
<keyword evidence="6 8" id="KW-0472">Membrane</keyword>
<feature type="transmembrane region" description="Helical" evidence="8">
    <location>
        <begin position="90"/>
        <end position="110"/>
    </location>
</feature>
<dbReference type="Pfam" id="PF13727">
    <property type="entry name" value="CoA_binding_3"/>
    <property type="match status" value="1"/>
</dbReference>
<evidence type="ECO:0000256" key="1">
    <source>
        <dbReference type="ARBA" id="ARBA00004141"/>
    </source>
</evidence>
<accession>A0A161Q2N7</accession>
<keyword evidence="7" id="KW-0270">Exopolysaccharide synthesis</keyword>
<feature type="transmembrane region" description="Helical" evidence="8">
    <location>
        <begin position="21"/>
        <end position="38"/>
    </location>
</feature>
<dbReference type="InterPro" id="IPR003362">
    <property type="entry name" value="Bact_transf"/>
</dbReference>
<dbReference type="Proteomes" id="UP000075787">
    <property type="component" value="Unassembled WGS sequence"/>
</dbReference>
<evidence type="ECO:0000313" key="10">
    <source>
        <dbReference type="EMBL" id="KYO51882.1"/>
    </source>
</evidence>
<name>A0A161Q2N7_9PROT</name>
<dbReference type="SUPFAM" id="SSF51735">
    <property type="entry name" value="NAD(P)-binding Rossmann-fold domains"/>
    <property type="match status" value="1"/>
</dbReference>
<keyword evidence="3" id="KW-0808">Transferase</keyword>
<dbReference type="Gene3D" id="3.40.50.720">
    <property type="entry name" value="NAD(P)-binding Rossmann-like Domain"/>
    <property type="match status" value="1"/>
</dbReference>
<evidence type="ECO:0000313" key="11">
    <source>
        <dbReference type="Proteomes" id="UP000075787"/>
    </source>
</evidence>
<gene>
    <name evidence="10" type="ORF">AUP44_06635</name>
</gene>
<dbReference type="EMBL" id="LPZR01000164">
    <property type="protein sequence ID" value="KYO51882.1"/>
    <property type="molecule type" value="Genomic_DNA"/>
</dbReference>
<evidence type="ECO:0000256" key="5">
    <source>
        <dbReference type="ARBA" id="ARBA00022989"/>
    </source>
</evidence>
<evidence type="ECO:0000256" key="4">
    <source>
        <dbReference type="ARBA" id="ARBA00022692"/>
    </source>
</evidence>
<evidence type="ECO:0000256" key="7">
    <source>
        <dbReference type="ARBA" id="ARBA00023169"/>
    </source>
</evidence>
<comment type="subcellular location">
    <subcellularLocation>
        <location evidence="1">Membrane</location>
        <topology evidence="1">Multi-pass membrane protein</topology>
    </subcellularLocation>
</comment>
<dbReference type="RefSeq" id="WP_062764977.1">
    <property type="nucleotide sequence ID" value="NZ_CP121045.1"/>
</dbReference>
<evidence type="ECO:0000256" key="8">
    <source>
        <dbReference type="SAM" id="Phobius"/>
    </source>
</evidence>
<feature type="domain" description="Bacterial sugar transferase" evidence="9">
    <location>
        <begin position="285"/>
        <end position="469"/>
    </location>
</feature>
<dbReference type="GO" id="GO:0000271">
    <property type="term" value="P:polysaccharide biosynthetic process"/>
    <property type="evidence" value="ECO:0007669"/>
    <property type="project" value="UniProtKB-KW"/>
</dbReference>
<dbReference type="GO" id="GO:0016780">
    <property type="term" value="F:phosphotransferase activity, for other substituted phosphate groups"/>
    <property type="evidence" value="ECO:0007669"/>
    <property type="project" value="TreeGrafter"/>
</dbReference>
<keyword evidence="4 8" id="KW-0812">Transmembrane</keyword>
<dbReference type="PANTHER" id="PTHR30576">
    <property type="entry name" value="COLANIC BIOSYNTHESIS UDP-GLUCOSE LIPID CARRIER TRANSFERASE"/>
    <property type="match status" value="1"/>
</dbReference>
<evidence type="ECO:0000256" key="6">
    <source>
        <dbReference type="ARBA" id="ARBA00023136"/>
    </source>
</evidence>
<keyword evidence="5 8" id="KW-1133">Transmembrane helix</keyword>
<dbReference type="PANTHER" id="PTHR30576:SF0">
    <property type="entry name" value="UNDECAPRENYL-PHOSPHATE N-ACETYLGALACTOSAMINYL 1-PHOSPHATE TRANSFERASE-RELATED"/>
    <property type="match status" value="1"/>
</dbReference>
<dbReference type="OrthoDB" id="9808602at2"/>
<comment type="caution">
    <text evidence="10">The sequence shown here is derived from an EMBL/GenBank/DDBJ whole genome shotgun (WGS) entry which is preliminary data.</text>
</comment>
<reference evidence="10 11" key="1">
    <citation type="submission" date="2015-12" db="EMBL/GenBank/DDBJ databases">
        <title>Genome sequence of Tistrella mobilis MCCC 1A02139.</title>
        <authorList>
            <person name="Lu L."/>
            <person name="Lai Q."/>
            <person name="Shao Z."/>
            <person name="Qian P."/>
        </authorList>
    </citation>
    <scope>NUCLEOTIDE SEQUENCE [LARGE SCALE GENOMIC DNA]</scope>
    <source>
        <strain evidence="10 11">MCCC 1A02139</strain>
    </source>
</reference>
<evidence type="ECO:0000259" key="9">
    <source>
        <dbReference type="Pfam" id="PF02397"/>
    </source>
</evidence>
<sequence length="478" mass="52811">MTTSDSITPRLRNITFGLVNRAVRFLDILAMLAAAVAARPLSEATAADVTWAQSVLLGALAVVPMVQVNEGRRVYRWERYRHLRGQVADIILGLLAALVVAGIFAIGFLPGGIVESWLTTFGIAGLVLMTIGRSIARIAVAGMERRGALKRRVAVIGAGEEGEAAIRYLDAPGRRDLYELIGVFDDRAARRAVEIAGLTVTHGVDELARRARQERVDVVIIALPWRAGQRIAEMMRKLCAIPADVLLPIEADWINLRGAQLFNVGGLPFLQVARRPLKGTDAILKSILDYIVAGIAVLLLSPLLLVVAILVRLDSPGPILFRQRRVGFNGREFDMFKFRSMTVDPTDDGSRGTPMDNPRITRIGRFIRKTSIDELPQLFNVLRGEMSVVGPRAHVPNMLVGEHTYFETVQEYAARHRVKPGITGWGQINGMRGGIHDADKARRGVELDLQYIENWSLWFDIRIMARTLFGGMAGRDVF</sequence>
<evidence type="ECO:0000256" key="2">
    <source>
        <dbReference type="ARBA" id="ARBA00006464"/>
    </source>
</evidence>